<protein>
    <submittedName>
        <fullName evidence="1">Uncharacterized protein</fullName>
    </submittedName>
</protein>
<evidence type="ECO:0000313" key="1">
    <source>
        <dbReference type="EMBL" id="EGE85058.2"/>
    </source>
</evidence>
<accession>F2TP95</accession>
<proteinExistence type="predicted"/>
<dbReference type="AlphaFoldDB" id="F2TP95"/>
<gene>
    <name evidence="1" type="ORF">BDDG_08003</name>
</gene>
<dbReference type="Proteomes" id="UP000007802">
    <property type="component" value="Unassembled WGS sequence"/>
</dbReference>
<name>F2TP95_AJEDA</name>
<sequence>MRLYITVLTEGGGGVATAVREAGNRMNTDTLAGRRDDISLQGTATTAAAVREAGEGVAMRVVLLRLIDAVSAFNLAFLMITEAAAAL</sequence>
<dbReference type="HOGENOM" id="CLU_140102_0_1_1"/>
<dbReference type="EMBL" id="GG749483">
    <property type="protein sequence ID" value="EGE85058.2"/>
    <property type="molecule type" value="Genomic_DNA"/>
</dbReference>
<reference evidence="1" key="1">
    <citation type="submission" date="2010-03" db="EMBL/GenBank/DDBJ databases">
        <title>Annotation of Blastomyces dermatitidis strain ATCC 18188.</title>
        <authorList>
            <consortium name="The Broad Institute Genome Sequencing Platform"/>
            <consortium name="Broad Institute Genome Sequencing Center for Infectious Disease."/>
            <person name="Cuomo C."/>
            <person name="Klein B."/>
            <person name="Sullivan T."/>
            <person name="Heitman J."/>
            <person name="Young S."/>
            <person name="Zeng Q."/>
            <person name="Gargeya S."/>
            <person name="Alvarado L."/>
            <person name="Berlin A.M."/>
            <person name="Chapman S.B."/>
            <person name="Chen Z."/>
            <person name="Freedman E."/>
            <person name="Gellesch M."/>
            <person name="Goldberg J."/>
            <person name="Griggs A."/>
            <person name="Gujja S."/>
            <person name="Heilman E."/>
            <person name="Heiman D."/>
            <person name="Howarth C."/>
            <person name="Mehta T."/>
            <person name="Neiman D."/>
            <person name="Pearson M."/>
            <person name="Roberts A."/>
            <person name="Saif S."/>
            <person name="Shea T."/>
            <person name="Shenoy N."/>
            <person name="Sisk P."/>
            <person name="Stolte C."/>
            <person name="Sykes S."/>
            <person name="White J."/>
            <person name="Yandava C."/>
            <person name="Haas B."/>
            <person name="Nusbaum C."/>
            <person name="Birren B."/>
        </authorList>
    </citation>
    <scope>NUCLEOTIDE SEQUENCE [LARGE SCALE GENOMIC DNA]</scope>
    <source>
        <strain evidence="1">ATCC 18188</strain>
    </source>
</reference>
<organism evidence="1">
    <name type="scientific">Ajellomyces dermatitidis (strain ATCC 18188 / CBS 674.68)</name>
    <name type="common">Blastomyces dermatitidis</name>
    <dbReference type="NCBI Taxonomy" id="653446"/>
    <lineage>
        <taxon>Eukaryota</taxon>
        <taxon>Fungi</taxon>
        <taxon>Dikarya</taxon>
        <taxon>Ascomycota</taxon>
        <taxon>Pezizomycotina</taxon>
        <taxon>Eurotiomycetes</taxon>
        <taxon>Eurotiomycetidae</taxon>
        <taxon>Onygenales</taxon>
        <taxon>Ajellomycetaceae</taxon>
        <taxon>Blastomyces</taxon>
    </lineage>
</organism>